<feature type="transmembrane region" description="Helical" evidence="1">
    <location>
        <begin position="12"/>
        <end position="33"/>
    </location>
</feature>
<dbReference type="AlphaFoldDB" id="A0A392SWS8"/>
<dbReference type="Proteomes" id="UP000265520">
    <property type="component" value="Unassembled WGS sequence"/>
</dbReference>
<reference evidence="2 3" key="1">
    <citation type="journal article" date="2018" name="Front. Plant Sci.">
        <title>Red Clover (Trifolium pratense) and Zigzag Clover (T. medium) - A Picture of Genomic Similarities and Differences.</title>
        <authorList>
            <person name="Dluhosova J."/>
            <person name="Istvanek J."/>
            <person name="Nedelnik J."/>
            <person name="Repkova J."/>
        </authorList>
    </citation>
    <scope>NUCLEOTIDE SEQUENCE [LARGE SCALE GENOMIC DNA]</scope>
    <source>
        <strain evidence="3">cv. 10/8</strain>
        <tissue evidence="2">Leaf</tissue>
    </source>
</reference>
<protein>
    <submittedName>
        <fullName evidence="2">Uncharacterized protein</fullName>
    </submittedName>
</protein>
<keyword evidence="1" id="KW-0472">Membrane</keyword>
<comment type="caution">
    <text evidence="2">The sequence shown here is derived from an EMBL/GenBank/DDBJ whole genome shotgun (WGS) entry which is preliminary data.</text>
</comment>
<keyword evidence="1" id="KW-1133">Transmembrane helix</keyword>
<dbReference type="EMBL" id="LXQA010460664">
    <property type="protein sequence ID" value="MCI53273.1"/>
    <property type="molecule type" value="Genomic_DNA"/>
</dbReference>
<proteinExistence type="predicted"/>
<name>A0A392SWS8_9FABA</name>
<organism evidence="2 3">
    <name type="scientific">Trifolium medium</name>
    <dbReference type="NCBI Taxonomy" id="97028"/>
    <lineage>
        <taxon>Eukaryota</taxon>
        <taxon>Viridiplantae</taxon>
        <taxon>Streptophyta</taxon>
        <taxon>Embryophyta</taxon>
        <taxon>Tracheophyta</taxon>
        <taxon>Spermatophyta</taxon>
        <taxon>Magnoliopsida</taxon>
        <taxon>eudicotyledons</taxon>
        <taxon>Gunneridae</taxon>
        <taxon>Pentapetalae</taxon>
        <taxon>rosids</taxon>
        <taxon>fabids</taxon>
        <taxon>Fabales</taxon>
        <taxon>Fabaceae</taxon>
        <taxon>Papilionoideae</taxon>
        <taxon>50 kb inversion clade</taxon>
        <taxon>NPAAA clade</taxon>
        <taxon>Hologalegina</taxon>
        <taxon>IRL clade</taxon>
        <taxon>Trifolieae</taxon>
        <taxon>Trifolium</taxon>
    </lineage>
</organism>
<sequence>AHCTVPRCYSAAFATVHTFLPPVILFCLCCFLLSSCL</sequence>
<accession>A0A392SWS8</accession>
<evidence type="ECO:0000256" key="1">
    <source>
        <dbReference type="SAM" id="Phobius"/>
    </source>
</evidence>
<keyword evidence="1" id="KW-0812">Transmembrane</keyword>
<keyword evidence="3" id="KW-1185">Reference proteome</keyword>
<feature type="non-terminal residue" evidence="2">
    <location>
        <position position="1"/>
    </location>
</feature>
<evidence type="ECO:0000313" key="2">
    <source>
        <dbReference type="EMBL" id="MCI53273.1"/>
    </source>
</evidence>
<evidence type="ECO:0000313" key="3">
    <source>
        <dbReference type="Proteomes" id="UP000265520"/>
    </source>
</evidence>